<evidence type="ECO:0000313" key="2">
    <source>
        <dbReference type="EMBL" id="GAA1831948.1"/>
    </source>
</evidence>
<protein>
    <submittedName>
        <fullName evidence="2">DUF4262 domain-containing protein</fullName>
    </submittedName>
</protein>
<sequence>MDERERFDARVTAVVRRYGWFVQYVLGDTCSSTTCGCSRTGVPAYAYSIGLFGLGHPELVVFGLPPDTAGGVINALGRRVRAGGILIPGEVLTFDEWAHRVRPEALPDAGELALGAHRYYRREVPLLQLSYDDRAGRFPWEPDHAAPHLQPRPGTFRPPGPTS</sequence>
<dbReference type="RefSeq" id="WP_344139192.1">
    <property type="nucleotide sequence ID" value="NZ_BAAALT010000271.1"/>
</dbReference>
<dbReference type="InterPro" id="IPR025358">
    <property type="entry name" value="DUF4262"/>
</dbReference>
<feature type="region of interest" description="Disordered" evidence="1">
    <location>
        <begin position="141"/>
        <end position="163"/>
    </location>
</feature>
<evidence type="ECO:0000256" key="1">
    <source>
        <dbReference type="SAM" id="MobiDB-lite"/>
    </source>
</evidence>
<reference evidence="3" key="1">
    <citation type="journal article" date="2019" name="Int. J. Syst. Evol. Microbiol.">
        <title>The Global Catalogue of Microorganisms (GCM) 10K type strain sequencing project: providing services to taxonomists for standard genome sequencing and annotation.</title>
        <authorList>
            <consortium name="The Broad Institute Genomics Platform"/>
            <consortium name="The Broad Institute Genome Sequencing Center for Infectious Disease"/>
            <person name="Wu L."/>
            <person name="Ma J."/>
        </authorList>
    </citation>
    <scope>NUCLEOTIDE SEQUENCE [LARGE SCALE GENOMIC DNA]</scope>
    <source>
        <strain evidence="3">JCM 13250</strain>
    </source>
</reference>
<gene>
    <name evidence="2" type="ORF">GCM10009682_58150</name>
</gene>
<keyword evidence="3" id="KW-1185">Reference proteome</keyword>
<evidence type="ECO:0000313" key="3">
    <source>
        <dbReference type="Proteomes" id="UP001500218"/>
    </source>
</evidence>
<comment type="caution">
    <text evidence="2">The sequence shown here is derived from an EMBL/GenBank/DDBJ whole genome shotgun (WGS) entry which is preliminary data.</text>
</comment>
<dbReference type="Pfam" id="PF14081">
    <property type="entry name" value="DUF4262"/>
    <property type="match status" value="1"/>
</dbReference>
<accession>A0ABP4YVY5</accession>
<dbReference type="Proteomes" id="UP001500218">
    <property type="component" value="Unassembled WGS sequence"/>
</dbReference>
<organism evidence="2 3">
    <name type="scientific">Luedemannella flava</name>
    <dbReference type="NCBI Taxonomy" id="349316"/>
    <lineage>
        <taxon>Bacteria</taxon>
        <taxon>Bacillati</taxon>
        <taxon>Actinomycetota</taxon>
        <taxon>Actinomycetes</taxon>
        <taxon>Micromonosporales</taxon>
        <taxon>Micromonosporaceae</taxon>
        <taxon>Luedemannella</taxon>
    </lineage>
</organism>
<proteinExistence type="predicted"/>
<dbReference type="EMBL" id="BAAALT010000271">
    <property type="protein sequence ID" value="GAA1831948.1"/>
    <property type="molecule type" value="Genomic_DNA"/>
</dbReference>
<name>A0ABP4YVY5_9ACTN</name>